<evidence type="ECO:0000256" key="2">
    <source>
        <dbReference type="SAM" id="MobiDB-lite"/>
    </source>
</evidence>
<evidence type="ECO:0000313" key="4">
    <source>
        <dbReference type="EMBL" id="KNC47339.1"/>
    </source>
</evidence>
<dbReference type="CDD" id="cd00371">
    <property type="entry name" value="HMA"/>
    <property type="match status" value="1"/>
</dbReference>
<dbReference type="OMA" id="ANREFMV"/>
<protein>
    <recommendedName>
        <fullName evidence="3">HMA domain-containing protein</fullName>
    </recommendedName>
</protein>
<dbReference type="AlphaFoldDB" id="A0A0L0D4T6"/>
<dbReference type="RefSeq" id="XP_013759677.1">
    <property type="nucleotide sequence ID" value="XM_013904223.1"/>
</dbReference>
<feature type="region of interest" description="Disordered" evidence="2">
    <location>
        <begin position="112"/>
        <end position="173"/>
    </location>
</feature>
<feature type="compositionally biased region" description="Acidic residues" evidence="2">
    <location>
        <begin position="116"/>
        <end position="133"/>
    </location>
</feature>
<dbReference type="EMBL" id="GL349446">
    <property type="protein sequence ID" value="KNC47339.1"/>
    <property type="molecule type" value="Genomic_DNA"/>
</dbReference>
<dbReference type="InterPro" id="IPR006121">
    <property type="entry name" value="HMA_dom"/>
</dbReference>
<evidence type="ECO:0000313" key="5">
    <source>
        <dbReference type="Proteomes" id="UP000054408"/>
    </source>
</evidence>
<dbReference type="PROSITE" id="PS50176">
    <property type="entry name" value="ARM_REPEAT"/>
    <property type="match status" value="1"/>
</dbReference>
<dbReference type="Gene3D" id="1.25.10.10">
    <property type="entry name" value="Leucine-rich Repeat Variant"/>
    <property type="match status" value="1"/>
</dbReference>
<reference evidence="4 5" key="1">
    <citation type="submission" date="2010-05" db="EMBL/GenBank/DDBJ databases">
        <title>The Genome Sequence of Thecamonas trahens ATCC 50062.</title>
        <authorList>
            <consortium name="The Broad Institute Genome Sequencing Platform"/>
            <person name="Russ C."/>
            <person name="Cuomo C."/>
            <person name="Shea T."/>
            <person name="Young S.K."/>
            <person name="Zeng Q."/>
            <person name="Koehrsen M."/>
            <person name="Haas B."/>
            <person name="Borodovsky M."/>
            <person name="Guigo R."/>
            <person name="Alvarado L."/>
            <person name="Berlin A."/>
            <person name="Bochicchio J."/>
            <person name="Borenstein D."/>
            <person name="Chapman S."/>
            <person name="Chen Z."/>
            <person name="Freedman E."/>
            <person name="Gellesch M."/>
            <person name="Goldberg J."/>
            <person name="Griggs A."/>
            <person name="Gujja S."/>
            <person name="Heilman E."/>
            <person name="Heiman D."/>
            <person name="Hepburn T."/>
            <person name="Howarth C."/>
            <person name="Jen D."/>
            <person name="Larson L."/>
            <person name="Mehta T."/>
            <person name="Park D."/>
            <person name="Pearson M."/>
            <person name="Roberts A."/>
            <person name="Saif S."/>
            <person name="Shenoy N."/>
            <person name="Sisk P."/>
            <person name="Stolte C."/>
            <person name="Sykes S."/>
            <person name="Thomson T."/>
            <person name="Walk T."/>
            <person name="White J."/>
            <person name="Yandava C."/>
            <person name="Burger G."/>
            <person name="Gray M.W."/>
            <person name="Holland P.W.H."/>
            <person name="King N."/>
            <person name="Lang F.B.F."/>
            <person name="Roger A.J."/>
            <person name="Ruiz-Trillo I."/>
            <person name="Lander E."/>
            <person name="Nusbaum C."/>
        </authorList>
    </citation>
    <scope>NUCLEOTIDE SEQUENCE [LARGE SCALE GENOMIC DNA]</scope>
    <source>
        <strain evidence="4 5">ATCC 50062</strain>
    </source>
</reference>
<dbReference type="InterPro" id="IPR016024">
    <property type="entry name" value="ARM-type_fold"/>
</dbReference>
<gene>
    <name evidence="4" type="ORF">AMSG_03773</name>
</gene>
<organism evidence="4 5">
    <name type="scientific">Thecamonas trahens ATCC 50062</name>
    <dbReference type="NCBI Taxonomy" id="461836"/>
    <lineage>
        <taxon>Eukaryota</taxon>
        <taxon>Apusozoa</taxon>
        <taxon>Apusomonadida</taxon>
        <taxon>Apusomonadidae</taxon>
        <taxon>Thecamonas</taxon>
    </lineage>
</organism>
<dbReference type="InterPro" id="IPR000225">
    <property type="entry name" value="Armadillo"/>
</dbReference>
<dbReference type="SUPFAM" id="SSF55008">
    <property type="entry name" value="HMA, heavy metal-associated domain"/>
    <property type="match status" value="1"/>
</dbReference>
<dbReference type="Gene3D" id="3.30.70.100">
    <property type="match status" value="1"/>
</dbReference>
<name>A0A0L0D4T6_THETB</name>
<accession>A0A0L0D4T6</accession>
<sequence length="323" mass="34247">MEMGGIVNQFRTLSAEPANREFMVHKQNCLPALVTFLHVDDASVVAAAMQTLFNLAQHPANIQPIKTWDGLVEAIAAWTTREGTTAPIIKLSGEIMVALGLAAPLSAGAAANAAADESDAESEYESDDDDDGPPELVENDGPPPLTPVAPSRLNSPANAKTASKAATKTAGRPAVPRSAAYTLSIEGLSHNNRSLIERKLLQLQGIISFTMNVAAKTAVVRTRGAPEDIVAALEAIGYHAAVLGDESQGLETVRIMSGGAVAGKENSMPAYASDEKFVASKFTVVNNSGDHTLAGRRRARERRERQQASKVNSLLSRVGSWLW</sequence>
<evidence type="ECO:0000256" key="1">
    <source>
        <dbReference type="PROSITE-ProRule" id="PRU00259"/>
    </source>
</evidence>
<keyword evidence="5" id="KW-1185">Reference proteome</keyword>
<dbReference type="InterPro" id="IPR036163">
    <property type="entry name" value="HMA_dom_sf"/>
</dbReference>
<dbReference type="Pfam" id="PF00403">
    <property type="entry name" value="HMA"/>
    <property type="match status" value="1"/>
</dbReference>
<feature type="repeat" description="ARM" evidence="1">
    <location>
        <begin position="28"/>
        <end position="70"/>
    </location>
</feature>
<dbReference type="PANTHER" id="PTHR28592">
    <property type="entry name" value="ARMADILLO REPEAT-CONTAINING PROTEIN 1"/>
    <property type="match status" value="1"/>
</dbReference>
<feature type="compositionally biased region" description="Low complexity" evidence="2">
    <location>
        <begin position="157"/>
        <end position="170"/>
    </location>
</feature>
<dbReference type="SUPFAM" id="SSF48371">
    <property type="entry name" value="ARM repeat"/>
    <property type="match status" value="1"/>
</dbReference>
<dbReference type="GeneID" id="25563346"/>
<dbReference type="PANTHER" id="PTHR28592:SF1">
    <property type="entry name" value="ARMADILLO REPEAT-CONTAINING PROTEIN 1"/>
    <property type="match status" value="1"/>
</dbReference>
<dbReference type="Proteomes" id="UP000054408">
    <property type="component" value="Unassembled WGS sequence"/>
</dbReference>
<evidence type="ECO:0000259" key="3">
    <source>
        <dbReference type="Pfam" id="PF00403"/>
    </source>
</evidence>
<dbReference type="GO" id="GO:0046872">
    <property type="term" value="F:metal ion binding"/>
    <property type="evidence" value="ECO:0007669"/>
    <property type="project" value="InterPro"/>
</dbReference>
<proteinExistence type="predicted"/>
<dbReference type="InterPro" id="IPR011989">
    <property type="entry name" value="ARM-like"/>
</dbReference>
<dbReference type="OrthoDB" id="17335at2759"/>
<feature type="domain" description="HMA" evidence="3">
    <location>
        <begin position="188"/>
        <end position="239"/>
    </location>
</feature>